<feature type="region of interest" description="Disordered" evidence="1">
    <location>
        <begin position="32"/>
        <end position="53"/>
    </location>
</feature>
<gene>
    <name evidence="2" type="ORF">HPG69_014758</name>
</gene>
<keyword evidence="3" id="KW-1185">Reference proteome</keyword>
<dbReference type="EMBL" id="JACDTQ010002862">
    <property type="protein sequence ID" value="KAF5915438.1"/>
    <property type="molecule type" value="Genomic_DNA"/>
</dbReference>
<dbReference type="AlphaFoldDB" id="A0A7J7EI73"/>
<protein>
    <submittedName>
        <fullName evidence="2">Uncharacterized protein</fullName>
    </submittedName>
</protein>
<feature type="compositionally biased region" description="Basic and acidic residues" evidence="1">
    <location>
        <begin position="32"/>
        <end position="47"/>
    </location>
</feature>
<sequence>MLELKVLEPSDLTELRTTWMLQSMANWHCQQQERSEGLGEEVPRSDHVGGLAPFPPARLLTTPFLAPPCNPTRTSGITRGASVPGLSLRLL</sequence>
<evidence type="ECO:0000256" key="1">
    <source>
        <dbReference type="SAM" id="MobiDB-lite"/>
    </source>
</evidence>
<name>A0A7J7EI73_DICBM</name>
<reference evidence="2 3" key="1">
    <citation type="journal article" date="2020" name="Mol. Biol. Evol.">
        <title>Interspecific Gene Flow and the Evolution of Specialization in Black and White Rhinoceros.</title>
        <authorList>
            <person name="Moodley Y."/>
            <person name="Westbury M.V."/>
            <person name="Russo I.M."/>
            <person name="Gopalakrishnan S."/>
            <person name="Rakotoarivelo A."/>
            <person name="Olsen R.A."/>
            <person name="Prost S."/>
            <person name="Tunstall T."/>
            <person name="Ryder O.A."/>
            <person name="Dalen L."/>
            <person name="Bruford M.W."/>
        </authorList>
    </citation>
    <scope>NUCLEOTIDE SEQUENCE [LARGE SCALE GENOMIC DNA]</scope>
    <source>
        <strain evidence="2">SBR-YM</strain>
        <tissue evidence="2">Skin</tissue>
    </source>
</reference>
<feature type="non-terminal residue" evidence="2">
    <location>
        <position position="91"/>
    </location>
</feature>
<comment type="caution">
    <text evidence="2">The sequence shown here is derived from an EMBL/GenBank/DDBJ whole genome shotgun (WGS) entry which is preliminary data.</text>
</comment>
<organism evidence="2 3">
    <name type="scientific">Diceros bicornis minor</name>
    <name type="common">South-central black rhinoceros</name>
    <dbReference type="NCBI Taxonomy" id="77932"/>
    <lineage>
        <taxon>Eukaryota</taxon>
        <taxon>Metazoa</taxon>
        <taxon>Chordata</taxon>
        <taxon>Craniata</taxon>
        <taxon>Vertebrata</taxon>
        <taxon>Euteleostomi</taxon>
        <taxon>Mammalia</taxon>
        <taxon>Eutheria</taxon>
        <taxon>Laurasiatheria</taxon>
        <taxon>Perissodactyla</taxon>
        <taxon>Rhinocerotidae</taxon>
        <taxon>Diceros</taxon>
    </lineage>
</organism>
<evidence type="ECO:0000313" key="3">
    <source>
        <dbReference type="Proteomes" id="UP000551758"/>
    </source>
</evidence>
<accession>A0A7J7EI73</accession>
<dbReference type="Proteomes" id="UP000551758">
    <property type="component" value="Unassembled WGS sequence"/>
</dbReference>
<proteinExistence type="predicted"/>
<evidence type="ECO:0000313" key="2">
    <source>
        <dbReference type="EMBL" id="KAF5915438.1"/>
    </source>
</evidence>